<dbReference type="EMBL" id="JBBPBM010000006">
    <property type="protein sequence ID" value="KAK8578923.1"/>
    <property type="molecule type" value="Genomic_DNA"/>
</dbReference>
<keyword evidence="4" id="KW-1185">Reference proteome</keyword>
<keyword evidence="2" id="KW-1133">Transmembrane helix</keyword>
<evidence type="ECO:0000256" key="1">
    <source>
        <dbReference type="SAM" id="MobiDB-lite"/>
    </source>
</evidence>
<gene>
    <name evidence="3" type="ORF">V6N12_069266</name>
</gene>
<dbReference type="Proteomes" id="UP001472677">
    <property type="component" value="Unassembled WGS sequence"/>
</dbReference>
<name>A0ABR2FDB3_9ROSI</name>
<feature type="region of interest" description="Disordered" evidence="1">
    <location>
        <begin position="51"/>
        <end position="74"/>
    </location>
</feature>
<evidence type="ECO:0000313" key="3">
    <source>
        <dbReference type="EMBL" id="KAK8578923.1"/>
    </source>
</evidence>
<sequence length="133" mass="15333">MSRKSVSSLPTMPHQPDVSLPTMSDDVITTPVPLAVPPQKVVSHDFLQQDASPDLPQQDVSPNMPQHYPLPQRVHRPNPSFRWKMSRRFPHLCPLPTSYLRRSHPRKLIYLGIVDYLVFFNISVLLVWIFLLS</sequence>
<feature type="region of interest" description="Disordered" evidence="1">
    <location>
        <begin position="1"/>
        <end position="24"/>
    </location>
</feature>
<comment type="caution">
    <text evidence="3">The sequence shown here is derived from an EMBL/GenBank/DDBJ whole genome shotgun (WGS) entry which is preliminary data.</text>
</comment>
<accession>A0ABR2FDB3</accession>
<protein>
    <submittedName>
        <fullName evidence="3">Uncharacterized protein</fullName>
    </submittedName>
</protein>
<keyword evidence="2" id="KW-0472">Membrane</keyword>
<evidence type="ECO:0000313" key="4">
    <source>
        <dbReference type="Proteomes" id="UP001472677"/>
    </source>
</evidence>
<feature type="compositionally biased region" description="Polar residues" evidence="1">
    <location>
        <begin position="1"/>
        <end position="10"/>
    </location>
</feature>
<proteinExistence type="predicted"/>
<reference evidence="3 4" key="1">
    <citation type="journal article" date="2024" name="G3 (Bethesda)">
        <title>Genome assembly of Hibiscus sabdariffa L. provides insights into metabolisms of medicinal natural products.</title>
        <authorList>
            <person name="Kim T."/>
        </authorList>
    </citation>
    <scope>NUCLEOTIDE SEQUENCE [LARGE SCALE GENOMIC DNA]</scope>
    <source>
        <strain evidence="3">TK-2024</strain>
        <tissue evidence="3">Old leaves</tissue>
    </source>
</reference>
<feature type="transmembrane region" description="Helical" evidence="2">
    <location>
        <begin position="108"/>
        <end position="131"/>
    </location>
</feature>
<organism evidence="3 4">
    <name type="scientific">Hibiscus sabdariffa</name>
    <name type="common">roselle</name>
    <dbReference type="NCBI Taxonomy" id="183260"/>
    <lineage>
        <taxon>Eukaryota</taxon>
        <taxon>Viridiplantae</taxon>
        <taxon>Streptophyta</taxon>
        <taxon>Embryophyta</taxon>
        <taxon>Tracheophyta</taxon>
        <taxon>Spermatophyta</taxon>
        <taxon>Magnoliopsida</taxon>
        <taxon>eudicotyledons</taxon>
        <taxon>Gunneridae</taxon>
        <taxon>Pentapetalae</taxon>
        <taxon>rosids</taxon>
        <taxon>malvids</taxon>
        <taxon>Malvales</taxon>
        <taxon>Malvaceae</taxon>
        <taxon>Malvoideae</taxon>
        <taxon>Hibiscus</taxon>
    </lineage>
</organism>
<evidence type="ECO:0000256" key="2">
    <source>
        <dbReference type="SAM" id="Phobius"/>
    </source>
</evidence>
<keyword evidence="2" id="KW-0812">Transmembrane</keyword>